<keyword evidence="3" id="KW-1185">Reference proteome</keyword>
<keyword evidence="2" id="KW-0732">Signal</keyword>
<protein>
    <submittedName>
        <fullName evidence="5">BZIP domain-containing protein</fullName>
    </submittedName>
</protein>
<feature type="compositionally biased region" description="Basic residues" evidence="1">
    <location>
        <begin position="64"/>
        <end position="74"/>
    </location>
</feature>
<dbReference type="Proteomes" id="UP000035681">
    <property type="component" value="Unplaced"/>
</dbReference>
<dbReference type="AlphaFoldDB" id="A0A0K0ECA0"/>
<proteinExistence type="predicted"/>
<name>A0A0K0ECA0_STRER</name>
<evidence type="ECO:0000313" key="4">
    <source>
        <dbReference type="WBParaSite" id="SSTP_0000711700.1"/>
    </source>
</evidence>
<evidence type="ECO:0000313" key="3">
    <source>
        <dbReference type="Proteomes" id="UP000035681"/>
    </source>
</evidence>
<feature type="chain" id="PRO_5005328068" evidence="2">
    <location>
        <begin position="17"/>
        <end position="108"/>
    </location>
</feature>
<feature type="signal peptide" evidence="2">
    <location>
        <begin position="1"/>
        <end position="16"/>
    </location>
</feature>
<dbReference type="WBParaSite" id="TCONS_00006708.p1">
    <property type="protein sequence ID" value="TCONS_00006708.p1"/>
    <property type="gene ID" value="XLOC_004829"/>
</dbReference>
<reference evidence="4" key="1">
    <citation type="submission" date="2015-08" db="UniProtKB">
        <authorList>
            <consortium name="WormBaseParasite"/>
        </authorList>
    </citation>
    <scope>IDENTIFICATION</scope>
</reference>
<evidence type="ECO:0000256" key="2">
    <source>
        <dbReference type="SAM" id="SignalP"/>
    </source>
</evidence>
<evidence type="ECO:0000256" key="1">
    <source>
        <dbReference type="SAM" id="MobiDB-lite"/>
    </source>
</evidence>
<organism evidence="4">
    <name type="scientific">Strongyloides stercoralis</name>
    <name type="common">Threadworm</name>
    <dbReference type="NCBI Taxonomy" id="6248"/>
    <lineage>
        <taxon>Eukaryota</taxon>
        <taxon>Metazoa</taxon>
        <taxon>Ecdysozoa</taxon>
        <taxon>Nematoda</taxon>
        <taxon>Chromadorea</taxon>
        <taxon>Rhabditida</taxon>
        <taxon>Tylenchina</taxon>
        <taxon>Panagrolaimomorpha</taxon>
        <taxon>Strongyloidoidea</taxon>
        <taxon>Strongyloididae</taxon>
        <taxon>Strongyloides</taxon>
    </lineage>
</organism>
<accession>A0A0K0ECA0</accession>
<feature type="region of interest" description="Disordered" evidence="1">
    <location>
        <begin position="48"/>
        <end position="75"/>
    </location>
</feature>
<sequence length="108" mass="12784">MNNFTFLLFFILLINALLIKPQEEANKYMDKNSLENVERVVPIVSNNEENEESIEKRQLSQQQRQRRRRRRQNRINRFNAFNQQISNIQALISALQSQIAAITPAGRR</sequence>
<evidence type="ECO:0000313" key="5">
    <source>
        <dbReference type="WBParaSite" id="TCONS_00006708.p1"/>
    </source>
</evidence>
<dbReference type="WBParaSite" id="SSTP_0000711700.1">
    <property type="protein sequence ID" value="SSTP_0000711700.1"/>
    <property type="gene ID" value="SSTP_0000711700"/>
</dbReference>